<sequence length="175" mass="19302">MSRCGRLPGRTPDPKPRPARAETWIFRTTCPASCRTIRPPAPQRILRHRRRPGMDSSGTDRDIRRPRAGRGVIIILNTAPKKSRYFLQKYTPGPIHPCSVVGAGAYMLGDQRRSTHVWWWAPESASPVVGAGACCCAISNLEVEDPRVGWGVIKILTAPETGGNGEEQVPARLRT</sequence>
<feature type="region of interest" description="Disordered" evidence="1">
    <location>
        <begin position="1"/>
        <end position="20"/>
    </location>
</feature>
<feature type="region of interest" description="Disordered" evidence="1">
    <location>
        <begin position="37"/>
        <end position="64"/>
    </location>
</feature>
<reference evidence="2" key="1">
    <citation type="journal article" date="2020" name="Stud. Mycol.">
        <title>101 Dothideomycetes genomes: a test case for predicting lifestyles and emergence of pathogens.</title>
        <authorList>
            <person name="Haridas S."/>
            <person name="Albert R."/>
            <person name="Binder M."/>
            <person name="Bloem J."/>
            <person name="Labutti K."/>
            <person name="Salamov A."/>
            <person name="Andreopoulos B."/>
            <person name="Baker S."/>
            <person name="Barry K."/>
            <person name="Bills G."/>
            <person name="Bluhm B."/>
            <person name="Cannon C."/>
            <person name="Castanera R."/>
            <person name="Culley D."/>
            <person name="Daum C."/>
            <person name="Ezra D."/>
            <person name="Gonzalez J."/>
            <person name="Henrissat B."/>
            <person name="Kuo A."/>
            <person name="Liang C."/>
            <person name="Lipzen A."/>
            <person name="Lutzoni F."/>
            <person name="Magnuson J."/>
            <person name="Mondo S."/>
            <person name="Nolan M."/>
            <person name="Ohm R."/>
            <person name="Pangilinan J."/>
            <person name="Park H.-J."/>
            <person name="Ramirez L."/>
            <person name="Alfaro M."/>
            <person name="Sun H."/>
            <person name="Tritt A."/>
            <person name="Yoshinaga Y."/>
            <person name="Zwiers L.-H."/>
            <person name="Turgeon B."/>
            <person name="Goodwin S."/>
            <person name="Spatafora J."/>
            <person name="Crous P."/>
            <person name="Grigoriev I."/>
        </authorList>
    </citation>
    <scope>NUCLEOTIDE SEQUENCE</scope>
    <source>
        <strain evidence="2">CBS 262.69</strain>
    </source>
</reference>
<evidence type="ECO:0000313" key="3">
    <source>
        <dbReference type="Proteomes" id="UP000799640"/>
    </source>
</evidence>
<dbReference type="Proteomes" id="UP000799640">
    <property type="component" value="Unassembled WGS sequence"/>
</dbReference>
<evidence type="ECO:0000256" key="1">
    <source>
        <dbReference type="SAM" id="MobiDB-lite"/>
    </source>
</evidence>
<dbReference type="EMBL" id="ML996696">
    <property type="protein sequence ID" value="KAF2399790.1"/>
    <property type="molecule type" value="Genomic_DNA"/>
</dbReference>
<dbReference type="AlphaFoldDB" id="A0A6G1HUU3"/>
<proteinExistence type="predicted"/>
<evidence type="ECO:0000313" key="2">
    <source>
        <dbReference type="EMBL" id="KAF2399790.1"/>
    </source>
</evidence>
<name>A0A6G1HUU3_9PEZI</name>
<gene>
    <name evidence="2" type="ORF">EJ06DRAFT_35013</name>
</gene>
<keyword evidence="3" id="KW-1185">Reference proteome</keyword>
<protein>
    <submittedName>
        <fullName evidence="2">Uncharacterized protein</fullName>
    </submittedName>
</protein>
<accession>A0A6G1HUU3</accession>
<organism evidence="2 3">
    <name type="scientific">Trichodelitschia bisporula</name>
    <dbReference type="NCBI Taxonomy" id="703511"/>
    <lineage>
        <taxon>Eukaryota</taxon>
        <taxon>Fungi</taxon>
        <taxon>Dikarya</taxon>
        <taxon>Ascomycota</taxon>
        <taxon>Pezizomycotina</taxon>
        <taxon>Dothideomycetes</taxon>
        <taxon>Dothideomycetes incertae sedis</taxon>
        <taxon>Phaeotrichales</taxon>
        <taxon>Phaeotrichaceae</taxon>
        <taxon>Trichodelitschia</taxon>
    </lineage>
</organism>